<name>A0A7J6N2X0_PERCH</name>
<organism evidence="4 5">
    <name type="scientific">Perkinsus chesapeaki</name>
    <name type="common">Clam parasite</name>
    <name type="synonym">Perkinsus andrewsi</name>
    <dbReference type="NCBI Taxonomy" id="330153"/>
    <lineage>
        <taxon>Eukaryota</taxon>
        <taxon>Sar</taxon>
        <taxon>Alveolata</taxon>
        <taxon>Perkinsozoa</taxon>
        <taxon>Perkinsea</taxon>
        <taxon>Perkinsida</taxon>
        <taxon>Perkinsidae</taxon>
        <taxon>Perkinsus</taxon>
    </lineage>
</organism>
<gene>
    <name evidence="4" type="ORF">FOL47_002520</name>
</gene>
<proteinExistence type="predicted"/>
<dbReference type="Pfam" id="PF16016">
    <property type="entry name" value="VASt"/>
    <property type="match status" value="1"/>
</dbReference>
<dbReference type="Proteomes" id="UP000591131">
    <property type="component" value="Unassembled WGS sequence"/>
</dbReference>
<dbReference type="AlphaFoldDB" id="A0A7J6N2X0"/>
<dbReference type="GO" id="GO:0016020">
    <property type="term" value="C:membrane"/>
    <property type="evidence" value="ECO:0007669"/>
    <property type="project" value="UniProtKB-SubCell"/>
</dbReference>
<comment type="caution">
    <text evidence="4">The sequence shown here is derived from an EMBL/GenBank/DDBJ whole genome shotgun (WGS) entry which is preliminary data.</text>
</comment>
<dbReference type="EMBL" id="JAAPAO010000017">
    <property type="protein sequence ID" value="KAF4677281.1"/>
    <property type="molecule type" value="Genomic_DNA"/>
</dbReference>
<accession>A0A7J6N2X0</accession>
<reference evidence="4 5" key="1">
    <citation type="submission" date="2020-04" db="EMBL/GenBank/DDBJ databases">
        <title>Perkinsus chesapeaki whole genome sequence.</title>
        <authorList>
            <person name="Bogema D.R."/>
        </authorList>
    </citation>
    <scope>NUCLEOTIDE SEQUENCE [LARGE SCALE GENOMIC DNA]</scope>
    <source>
        <strain evidence="4">ATCC PRA-425</strain>
    </source>
</reference>
<protein>
    <recommendedName>
        <fullName evidence="3">VASt domain-containing protein</fullName>
    </recommendedName>
</protein>
<comment type="subcellular location">
    <subcellularLocation>
        <location evidence="1">Membrane</location>
    </subcellularLocation>
</comment>
<evidence type="ECO:0000259" key="3">
    <source>
        <dbReference type="Pfam" id="PF16016"/>
    </source>
</evidence>
<keyword evidence="5" id="KW-1185">Reference proteome</keyword>
<evidence type="ECO:0000313" key="4">
    <source>
        <dbReference type="EMBL" id="KAF4677281.1"/>
    </source>
</evidence>
<feature type="domain" description="VASt" evidence="3">
    <location>
        <begin position="47"/>
        <end position="191"/>
    </location>
</feature>
<evidence type="ECO:0000256" key="1">
    <source>
        <dbReference type="ARBA" id="ARBA00004370"/>
    </source>
</evidence>
<dbReference type="InterPro" id="IPR031968">
    <property type="entry name" value="VASt"/>
</dbReference>
<dbReference type="OrthoDB" id="422003at2759"/>
<evidence type="ECO:0000256" key="2">
    <source>
        <dbReference type="ARBA" id="ARBA00023136"/>
    </source>
</evidence>
<keyword evidence="2" id="KW-0472">Membrane</keyword>
<evidence type="ECO:0000313" key="5">
    <source>
        <dbReference type="Proteomes" id="UP000591131"/>
    </source>
</evidence>
<sequence length="211" mass="23888">MSTAQTAFESVFNKADECTIPEMKDFYVTLPKHGYEVVNEADELESINTSTLMKAFLEDGLVKEWQLQGGAFDFEETSWLKFVDEKAPEDKILCKRINMVTPIPKIPMCADKTRVIVYYWLRVEKDGSILLQSLSQSLDAPFCTYFTNAERAVFRDAKDENGKECVVMKKECGCNFVKFMMMKSQVTKSVASSSAEGTTFLEKALVKITQA</sequence>